<organism evidence="2 3">
    <name type="scientific">Haloterrigena gelatinilytica</name>
    <dbReference type="NCBI Taxonomy" id="2741724"/>
    <lineage>
        <taxon>Archaea</taxon>
        <taxon>Methanobacteriati</taxon>
        <taxon>Methanobacteriota</taxon>
        <taxon>Stenosarchaea group</taxon>
        <taxon>Halobacteria</taxon>
        <taxon>Halobacteriales</taxon>
        <taxon>Natrialbaceae</taxon>
        <taxon>Haloterrigena</taxon>
    </lineage>
</organism>
<feature type="transmembrane region" description="Helical" evidence="1">
    <location>
        <begin position="142"/>
        <end position="163"/>
    </location>
</feature>
<dbReference type="RefSeq" id="WP_174702247.1">
    <property type="nucleotide sequence ID" value="NZ_JABURA010000001.1"/>
</dbReference>
<dbReference type="GO" id="GO:0140359">
    <property type="term" value="F:ABC-type transporter activity"/>
    <property type="evidence" value="ECO:0007669"/>
    <property type="project" value="InterPro"/>
</dbReference>
<reference evidence="2" key="1">
    <citation type="submission" date="2020-06" db="EMBL/GenBank/DDBJ databases">
        <title>Haloterrigena sp. nov., an extremely halophilic archaeon isolated from a saline sediment.</title>
        <authorList>
            <person name="Liu B.-B."/>
        </authorList>
    </citation>
    <scope>NUCLEOTIDE SEQUENCE</scope>
    <source>
        <strain evidence="2">SYSU A121-1</strain>
    </source>
</reference>
<proteinExistence type="predicted"/>
<dbReference type="PANTHER" id="PTHR43471">
    <property type="entry name" value="ABC TRANSPORTER PERMEASE"/>
    <property type="match status" value="1"/>
</dbReference>
<evidence type="ECO:0000256" key="1">
    <source>
        <dbReference type="SAM" id="Phobius"/>
    </source>
</evidence>
<dbReference type="GO" id="GO:0005886">
    <property type="term" value="C:plasma membrane"/>
    <property type="evidence" value="ECO:0007669"/>
    <property type="project" value="UniProtKB-SubCell"/>
</dbReference>
<dbReference type="Pfam" id="PF12679">
    <property type="entry name" value="ABC2_membrane_2"/>
    <property type="match status" value="1"/>
</dbReference>
<keyword evidence="1" id="KW-0472">Membrane</keyword>
<comment type="caution">
    <text evidence="2">The sequence shown here is derived from an EMBL/GenBank/DDBJ whole genome shotgun (WGS) entry which is preliminary data.</text>
</comment>
<evidence type="ECO:0000313" key="2">
    <source>
        <dbReference type="EMBL" id="NUB91915.1"/>
    </source>
</evidence>
<dbReference type="OrthoDB" id="86287at2157"/>
<feature type="transmembrane region" description="Helical" evidence="1">
    <location>
        <begin position="21"/>
        <end position="42"/>
    </location>
</feature>
<accession>A0A8J8KC06</accession>
<feature type="transmembrane region" description="Helical" evidence="1">
    <location>
        <begin position="271"/>
        <end position="289"/>
    </location>
</feature>
<dbReference type="PANTHER" id="PTHR43471:SF1">
    <property type="entry name" value="ABC TRANSPORTER PERMEASE PROTEIN NOSY-RELATED"/>
    <property type="match status" value="1"/>
</dbReference>
<keyword evidence="1" id="KW-0812">Transmembrane</keyword>
<evidence type="ECO:0000313" key="3">
    <source>
        <dbReference type="Proteomes" id="UP000728647"/>
    </source>
</evidence>
<dbReference type="Proteomes" id="UP000728647">
    <property type="component" value="Unassembled WGS sequence"/>
</dbReference>
<feature type="transmembrane region" description="Helical" evidence="1">
    <location>
        <begin position="105"/>
        <end position="130"/>
    </location>
</feature>
<dbReference type="AlphaFoldDB" id="A0A8J8KC06"/>
<feature type="transmembrane region" description="Helical" evidence="1">
    <location>
        <begin position="54"/>
        <end position="78"/>
    </location>
</feature>
<gene>
    <name evidence="2" type="ORF">HT576_12915</name>
</gene>
<protein>
    <submittedName>
        <fullName evidence="2">ABC transporter permease</fullName>
    </submittedName>
</protein>
<dbReference type="EMBL" id="JABURA010000001">
    <property type="protein sequence ID" value="NUB91915.1"/>
    <property type="molecule type" value="Genomic_DNA"/>
</dbReference>
<keyword evidence="1" id="KW-1133">Transmembrane helix</keyword>
<name>A0A8J8KC06_9EURY</name>
<feature type="transmembrane region" description="Helical" evidence="1">
    <location>
        <begin position="170"/>
        <end position="196"/>
    </location>
</feature>
<sequence length="298" mass="31796">MTVTWRDVARKDFEDVVRSKLLWAITGGFVGLLAFFLLIGYVSGDAGEGSMSDLLAVMGQFVIFFVPLIALIAGYMAIVGERRSGSLRVLLSYPFSRSDVVTGKVVGRSVVVAATILVGFLVVTVLGVPLVGEISAVELAQVTGLTIGLGVTFTALAVGISAATASRGTALAWAVGIFILLLVMWEALAVGIYYLAAGARPGVEVEAWYFALYQANPLEAYRFAVDQVTNSYVGPMVQLGLEDVSFAEAGPADLRIESRVDGDVPVYLRPWTVALVYVGWIAVPLAIGYRRFDAADLE</sequence>